<proteinExistence type="inferred from homology"/>
<keyword evidence="12" id="KW-1185">Reference proteome</keyword>
<evidence type="ECO:0000256" key="9">
    <source>
        <dbReference type="ARBA" id="ARBA00025427"/>
    </source>
</evidence>
<comment type="function">
    <text evidence="9">CNTF is a survival factor for various neuronal cell types. Seems to prevent the degeneration of motor axons after axotomy.</text>
</comment>
<dbReference type="GO" id="GO:0030154">
    <property type="term" value="P:cell differentiation"/>
    <property type="evidence" value="ECO:0007669"/>
    <property type="project" value="UniProtKB-KW"/>
</dbReference>
<reference evidence="11" key="3">
    <citation type="submission" date="2025-09" db="UniProtKB">
        <authorList>
            <consortium name="Ensembl"/>
        </authorList>
    </citation>
    <scope>IDENTIFICATION</scope>
</reference>
<evidence type="ECO:0000256" key="4">
    <source>
        <dbReference type="ARBA" id="ARBA00022473"/>
    </source>
</evidence>
<dbReference type="Proteomes" id="UP000472271">
    <property type="component" value="Chromosome 9"/>
</dbReference>
<dbReference type="PANTHER" id="PTHR15196:SF0">
    <property type="entry name" value="CILIARY NEUROTROPHIC FACTOR"/>
    <property type="match status" value="1"/>
</dbReference>
<dbReference type="Ensembl" id="ENSSORT00005004209.1">
    <property type="protein sequence ID" value="ENSSORP00005004089.1"/>
    <property type="gene ID" value="ENSSORG00005002495.1"/>
</dbReference>
<reference evidence="11" key="1">
    <citation type="submission" date="2019-06" db="EMBL/GenBank/DDBJ databases">
        <authorList>
            <consortium name="Wellcome Sanger Institute Data Sharing"/>
        </authorList>
    </citation>
    <scope>NUCLEOTIDE SEQUENCE [LARGE SCALE GENOMIC DNA]</scope>
</reference>
<dbReference type="GO" id="GO:0005737">
    <property type="term" value="C:cytoplasm"/>
    <property type="evidence" value="ECO:0007669"/>
    <property type="project" value="UniProtKB-SubCell"/>
</dbReference>
<evidence type="ECO:0000256" key="6">
    <source>
        <dbReference type="ARBA" id="ARBA00022782"/>
    </source>
</evidence>
<protein>
    <recommendedName>
        <fullName evidence="3">Ciliary neurotrophic factor</fullName>
    </recommendedName>
</protein>
<feature type="region of interest" description="Disordered" evidence="10">
    <location>
        <begin position="11"/>
        <end position="38"/>
    </location>
</feature>
<comment type="similarity">
    <text evidence="2">Belongs to the CNTF family.</text>
</comment>
<dbReference type="SUPFAM" id="SSF47266">
    <property type="entry name" value="4-helical cytokines"/>
    <property type="match status" value="1"/>
</dbReference>
<organism evidence="11 12">
    <name type="scientific">Sphaeramia orbicularis</name>
    <name type="common">orbiculate cardinalfish</name>
    <dbReference type="NCBI Taxonomy" id="375764"/>
    <lineage>
        <taxon>Eukaryota</taxon>
        <taxon>Metazoa</taxon>
        <taxon>Chordata</taxon>
        <taxon>Craniata</taxon>
        <taxon>Vertebrata</taxon>
        <taxon>Euteleostomi</taxon>
        <taxon>Actinopterygii</taxon>
        <taxon>Neopterygii</taxon>
        <taxon>Teleostei</taxon>
        <taxon>Neoteleostei</taxon>
        <taxon>Acanthomorphata</taxon>
        <taxon>Gobiaria</taxon>
        <taxon>Kurtiformes</taxon>
        <taxon>Apogonoidei</taxon>
        <taxon>Apogonidae</taxon>
        <taxon>Apogoninae</taxon>
        <taxon>Sphaeramia</taxon>
    </lineage>
</organism>
<evidence type="ECO:0000256" key="5">
    <source>
        <dbReference type="ARBA" id="ARBA00022490"/>
    </source>
</evidence>
<evidence type="ECO:0000313" key="11">
    <source>
        <dbReference type="Ensembl" id="ENSSORP00005004089.1"/>
    </source>
</evidence>
<dbReference type="InParanoid" id="A0A672YHR1"/>
<evidence type="ECO:0000256" key="10">
    <source>
        <dbReference type="SAM" id="MobiDB-lite"/>
    </source>
</evidence>
<evidence type="ECO:0000256" key="3">
    <source>
        <dbReference type="ARBA" id="ARBA00015150"/>
    </source>
</evidence>
<name>A0A672YHR1_9TELE</name>
<dbReference type="GO" id="GO:0008083">
    <property type="term" value="F:growth factor activity"/>
    <property type="evidence" value="ECO:0007669"/>
    <property type="project" value="UniProtKB-KW"/>
</dbReference>
<evidence type="ECO:0000256" key="7">
    <source>
        <dbReference type="ARBA" id="ARBA00022902"/>
    </source>
</evidence>
<dbReference type="PANTHER" id="PTHR15196">
    <property type="entry name" value="CILIARY NEUROTROPHIC FACTOR"/>
    <property type="match status" value="1"/>
</dbReference>
<dbReference type="InterPro" id="IPR009079">
    <property type="entry name" value="4_helix_cytokine-like_core"/>
</dbReference>
<evidence type="ECO:0000256" key="2">
    <source>
        <dbReference type="ARBA" id="ARBA00007988"/>
    </source>
</evidence>
<keyword evidence="7" id="KW-0524">Neurogenesis</keyword>
<evidence type="ECO:0000256" key="1">
    <source>
        <dbReference type="ARBA" id="ARBA00004496"/>
    </source>
</evidence>
<dbReference type="GO" id="GO:0007399">
    <property type="term" value="P:nervous system development"/>
    <property type="evidence" value="ECO:0007669"/>
    <property type="project" value="UniProtKB-KW"/>
</dbReference>
<keyword evidence="8" id="KW-0339">Growth factor</keyword>
<sequence>RDSAFQLILQSARGSSASSPAELRPQLHSPPETPSVRGRDNIMAFIQLPSNEVPPSTVSGTSISEKLQDIYTKNMLFQMHMSKVKEDQDTVWGVQSDSTFWSLLTSVTDRLGHFLGKMERVLEAQDPKVPLPTSPPPLQVSHSNNYDNKVYGWAVIFRLEKWIGEVQKVLPDVTGVCK</sequence>
<dbReference type="GO" id="GO:0005127">
    <property type="term" value="F:ciliary neurotrophic factor receptor binding"/>
    <property type="evidence" value="ECO:0007669"/>
    <property type="project" value="InterPro"/>
</dbReference>
<reference evidence="11" key="2">
    <citation type="submission" date="2025-08" db="UniProtKB">
        <authorList>
            <consortium name="Ensembl"/>
        </authorList>
    </citation>
    <scope>IDENTIFICATION</scope>
</reference>
<accession>A0A672YHR1</accession>
<dbReference type="InterPro" id="IPR000151">
    <property type="entry name" value="Ciliary_neurotrophic_fac_CNTF"/>
</dbReference>
<keyword evidence="5" id="KW-0963">Cytoplasm</keyword>
<evidence type="ECO:0000256" key="8">
    <source>
        <dbReference type="ARBA" id="ARBA00023030"/>
    </source>
</evidence>
<keyword evidence="4" id="KW-0217">Developmental protein</keyword>
<dbReference type="GO" id="GO:0070120">
    <property type="term" value="P:ciliary neurotrophic factor-mediated signaling pathway"/>
    <property type="evidence" value="ECO:0007669"/>
    <property type="project" value="InterPro"/>
</dbReference>
<dbReference type="AlphaFoldDB" id="A0A672YHR1"/>
<keyword evidence="6" id="KW-0221">Differentiation</keyword>
<dbReference type="Gene3D" id="1.20.1250.10">
    <property type="match status" value="1"/>
</dbReference>
<evidence type="ECO:0000313" key="12">
    <source>
        <dbReference type="Proteomes" id="UP000472271"/>
    </source>
</evidence>
<dbReference type="GO" id="GO:0043524">
    <property type="term" value="P:negative regulation of neuron apoptotic process"/>
    <property type="evidence" value="ECO:0007669"/>
    <property type="project" value="InterPro"/>
</dbReference>
<comment type="subcellular location">
    <subcellularLocation>
        <location evidence="1">Cytoplasm</location>
    </subcellularLocation>
</comment>